<evidence type="ECO:0000256" key="18">
    <source>
        <dbReference type="SAM" id="Coils"/>
    </source>
</evidence>
<dbReference type="FunFam" id="2.60.120.230:FF:000001">
    <property type="entry name" value="Monooxygenase, DBH-like 1"/>
    <property type="match status" value="1"/>
</dbReference>
<dbReference type="Pfam" id="PF03351">
    <property type="entry name" value="DOMON"/>
    <property type="match status" value="1"/>
</dbReference>
<evidence type="ECO:0000256" key="2">
    <source>
        <dbReference type="ARBA" id="ARBA00004115"/>
    </source>
</evidence>
<organism evidence="20 21">
    <name type="scientific">Dromaius novaehollandiae</name>
    <name type="common">Emu</name>
    <dbReference type="NCBI Taxonomy" id="8790"/>
    <lineage>
        <taxon>Eukaryota</taxon>
        <taxon>Metazoa</taxon>
        <taxon>Chordata</taxon>
        <taxon>Craniata</taxon>
        <taxon>Vertebrata</taxon>
        <taxon>Euteleostomi</taxon>
        <taxon>Archelosauria</taxon>
        <taxon>Archosauria</taxon>
        <taxon>Dinosauria</taxon>
        <taxon>Saurischia</taxon>
        <taxon>Theropoda</taxon>
        <taxon>Coelurosauria</taxon>
        <taxon>Aves</taxon>
        <taxon>Palaeognathae</taxon>
        <taxon>Casuariiformes</taxon>
        <taxon>Dromaiidae</taxon>
        <taxon>Dromaius</taxon>
    </lineage>
</organism>
<comment type="similarity">
    <text evidence="3 17">Belongs to the syntaxin family.</text>
</comment>
<dbReference type="FunFam" id="2.60.120.310:FF:000002">
    <property type="entry name" value="DBH-like monooxygenase protein 1"/>
    <property type="match status" value="1"/>
</dbReference>
<dbReference type="PANTHER" id="PTHR10157">
    <property type="entry name" value="DOPAMINE BETA HYDROXYLASE RELATED"/>
    <property type="match status" value="1"/>
</dbReference>
<dbReference type="GO" id="GO:0005484">
    <property type="term" value="F:SNAP receptor activity"/>
    <property type="evidence" value="ECO:0007669"/>
    <property type="project" value="InterPro"/>
</dbReference>
<evidence type="ECO:0000256" key="14">
    <source>
        <dbReference type="ARBA" id="ARBA00023136"/>
    </source>
</evidence>
<dbReference type="GO" id="GO:0005507">
    <property type="term" value="F:copper ion binding"/>
    <property type="evidence" value="ECO:0007669"/>
    <property type="project" value="InterPro"/>
</dbReference>
<dbReference type="Pfam" id="PF14523">
    <property type="entry name" value="Syntaxin_2"/>
    <property type="match status" value="1"/>
</dbReference>
<keyword evidence="11" id="KW-0186">Copper</keyword>
<dbReference type="SMART" id="SM00503">
    <property type="entry name" value="SynN"/>
    <property type="match status" value="1"/>
</dbReference>
<evidence type="ECO:0000256" key="7">
    <source>
        <dbReference type="ARBA" id="ARBA00022729"/>
    </source>
</evidence>
<dbReference type="CDD" id="cd00179">
    <property type="entry name" value="SynN"/>
    <property type="match status" value="1"/>
</dbReference>
<dbReference type="Gene3D" id="2.60.120.230">
    <property type="match status" value="1"/>
</dbReference>
<dbReference type="GO" id="GO:0006886">
    <property type="term" value="P:intracellular protein transport"/>
    <property type="evidence" value="ECO:0007669"/>
    <property type="project" value="InterPro"/>
</dbReference>
<dbReference type="InterPro" id="IPR010989">
    <property type="entry name" value="SNARE"/>
</dbReference>
<keyword evidence="16" id="KW-0325">Glycoprotein</keyword>
<evidence type="ECO:0000256" key="12">
    <source>
        <dbReference type="ARBA" id="ARBA00023033"/>
    </source>
</evidence>
<keyword evidence="5" id="KW-0812">Transmembrane</keyword>
<dbReference type="GO" id="GO:0042421">
    <property type="term" value="P:norepinephrine biosynthetic process"/>
    <property type="evidence" value="ECO:0007669"/>
    <property type="project" value="TreeGrafter"/>
</dbReference>
<keyword evidence="12" id="KW-0503">Monooxygenase</keyword>
<keyword evidence="8" id="KW-0256">Endoplasmic reticulum</keyword>
<dbReference type="GO" id="GO:0005615">
    <property type="term" value="C:extracellular space"/>
    <property type="evidence" value="ECO:0007669"/>
    <property type="project" value="TreeGrafter"/>
</dbReference>
<evidence type="ECO:0000256" key="1">
    <source>
        <dbReference type="ARBA" id="ARBA00001973"/>
    </source>
</evidence>
<dbReference type="GO" id="GO:0006589">
    <property type="term" value="P:octopamine biosynthetic process"/>
    <property type="evidence" value="ECO:0007669"/>
    <property type="project" value="TreeGrafter"/>
</dbReference>
<dbReference type="InterPro" id="IPR014784">
    <property type="entry name" value="Cu2_ascorb_mOase-like_C"/>
</dbReference>
<dbReference type="AlphaFoldDB" id="A0A8C4JXW5"/>
<keyword evidence="13 18" id="KW-0175">Coiled coil</keyword>
<dbReference type="SUPFAM" id="SSF47661">
    <property type="entry name" value="t-snare proteins"/>
    <property type="match status" value="1"/>
</dbReference>
<dbReference type="GO" id="GO:0030667">
    <property type="term" value="C:secretory granule membrane"/>
    <property type="evidence" value="ECO:0007669"/>
    <property type="project" value="TreeGrafter"/>
</dbReference>
<dbReference type="InterPro" id="IPR000323">
    <property type="entry name" value="Cu2_ascorb_mOase_N"/>
</dbReference>
<keyword evidence="21" id="KW-1185">Reference proteome</keyword>
<evidence type="ECO:0000256" key="10">
    <source>
        <dbReference type="ARBA" id="ARBA00023002"/>
    </source>
</evidence>
<sequence>MSYSAGFGDPNQLAQRITSNIQKITQCSAEIQRILHQLGTPHDTPELRQQLQQKQQYTNQLAKETDKYIKEFGSLPATTEQRQRKIQKDRLVGEFTTALTNFQRLQRQAAEKEKDFVARVRASSRVSGGAPEDSYKEGTLVSWDSQPQAQVQDEEITEDDLRLIEERESSIRQLEADIMDINEIFKDLGMMIHEQGDVIDSIEANVENADVHVQQANQQLARAANYQDYFTDENRVLKKDPQQDYHLEYAMENSTHTILAFSRDLHTCDTNDKSITESTVRIIWAYHHKDMGEAGQNYHGSNRGSKSLRLLNPEKAEVSSASLPYFDLTNKDVPIPDKDTTYWCQMFKIPVRHEKHHVTKVEPLIQKGHENVVHHILLYQCSSSLNDSVLDYGHECYHPNMPDSFLTCETVIFAWAIGGEGFTYPPHVGLSIGTAGDPQFVLMEVHYDNPSYMEGLIDNSGLRLIYTPVLRKYDAGVIEAGLWVSLFHNIPPGMPEFVSEGHCTLECLEEALGAERPGGIHVFAVLLHAHLAGRAIRMRHFRNGEEQKLLAYDDEFDFNFQEFQYLKEERTILPGDNLITECHYSTMDRIRMTWGGLSTRNEMCLSYLLYYPRINLTRCASIPDIMEQLQFIGVKEIYRPVRTWPFIIKSPKQYKNLSFMDAMNKFKWSTSEGLSYNELVLKLPVNVRCSKTDNAEWSIQGMTALPPEIERPYKTEPVICSSSSCLCCSILLTLLFVVHVTAKTIGNVRPFV</sequence>
<dbReference type="SMART" id="SM00397">
    <property type="entry name" value="t_SNARE"/>
    <property type="match status" value="1"/>
</dbReference>
<evidence type="ECO:0000256" key="3">
    <source>
        <dbReference type="ARBA" id="ARBA00009063"/>
    </source>
</evidence>
<dbReference type="CDD" id="cd15875">
    <property type="entry name" value="SNARE_syntaxin7"/>
    <property type="match status" value="1"/>
</dbReference>
<evidence type="ECO:0000256" key="4">
    <source>
        <dbReference type="ARBA" id="ARBA00010676"/>
    </source>
</evidence>
<dbReference type="PROSITE" id="PS50192">
    <property type="entry name" value="T_SNARE"/>
    <property type="match status" value="1"/>
</dbReference>
<dbReference type="GO" id="GO:0005789">
    <property type="term" value="C:endoplasmic reticulum membrane"/>
    <property type="evidence" value="ECO:0007669"/>
    <property type="project" value="UniProtKB-SubCell"/>
</dbReference>
<keyword evidence="14" id="KW-0472">Membrane</keyword>
<evidence type="ECO:0000256" key="5">
    <source>
        <dbReference type="ARBA" id="ARBA00022692"/>
    </source>
</evidence>
<gene>
    <name evidence="20" type="primary">STX7</name>
</gene>
<dbReference type="PANTHER" id="PTHR10157:SF28">
    <property type="entry name" value="DBH-LIKE MONOOXYGENASE PROTEIN 1"/>
    <property type="match status" value="1"/>
</dbReference>
<dbReference type="GO" id="GO:0042420">
    <property type="term" value="P:dopamine catabolic process"/>
    <property type="evidence" value="ECO:0007669"/>
    <property type="project" value="TreeGrafter"/>
</dbReference>
<dbReference type="Gene3D" id="1.20.58.70">
    <property type="match status" value="1"/>
</dbReference>
<evidence type="ECO:0000256" key="8">
    <source>
        <dbReference type="ARBA" id="ARBA00022824"/>
    </source>
</evidence>
<feature type="domain" description="T-SNARE coiled-coil homology" evidence="19">
    <location>
        <begin position="161"/>
        <end position="223"/>
    </location>
</feature>
<dbReference type="InterPro" id="IPR005018">
    <property type="entry name" value="DOMON_domain"/>
</dbReference>
<dbReference type="FunFam" id="1.20.58.70:FF:000006">
    <property type="entry name" value="Syntaxin 7"/>
    <property type="match status" value="1"/>
</dbReference>
<name>A0A8C4JXW5_DRONO</name>
<dbReference type="Proteomes" id="UP000694423">
    <property type="component" value="Unplaced"/>
</dbReference>
<protein>
    <submittedName>
        <fullName evidence="20">Syntaxin 7</fullName>
    </submittedName>
</protein>
<comment type="similarity">
    <text evidence="4">Belongs to the copper type II ascorbate-dependent monooxygenase family.</text>
</comment>
<dbReference type="InterPro" id="IPR000727">
    <property type="entry name" value="T_SNARE_dom"/>
</dbReference>
<keyword evidence="9" id="KW-1133">Transmembrane helix</keyword>
<evidence type="ECO:0000256" key="17">
    <source>
        <dbReference type="RuleBase" id="RU003858"/>
    </source>
</evidence>
<feature type="coiled-coil region" evidence="18">
    <location>
        <begin position="164"/>
        <end position="219"/>
    </location>
</feature>
<evidence type="ECO:0000256" key="15">
    <source>
        <dbReference type="ARBA" id="ARBA00023157"/>
    </source>
</evidence>
<reference evidence="20" key="2">
    <citation type="submission" date="2025-09" db="UniProtKB">
        <authorList>
            <consortium name="Ensembl"/>
        </authorList>
    </citation>
    <scope>IDENTIFICATION</scope>
</reference>
<evidence type="ECO:0000256" key="11">
    <source>
        <dbReference type="ARBA" id="ARBA00023008"/>
    </source>
</evidence>
<keyword evidence="10" id="KW-0560">Oxidoreductase</keyword>
<evidence type="ECO:0000256" key="16">
    <source>
        <dbReference type="ARBA" id="ARBA00023180"/>
    </source>
</evidence>
<dbReference type="PROSITE" id="PS00914">
    <property type="entry name" value="SYNTAXIN"/>
    <property type="match status" value="1"/>
</dbReference>
<dbReference type="InterPro" id="IPR024548">
    <property type="entry name" value="Cu2_monoox_C"/>
</dbReference>
<evidence type="ECO:0000256" key="6">
    <source>
        <dbReference type="ARBA" id="ARBA00022723"/>
    </source>
</evidence>
<dbReference type="Ensembl" id="ENSDNVT00000015794.1">
    <property type="protein sequence ID" value="ENSDNVP00000013097.1"/>
    <property type="gene ID" value="ENSDNVG00000009281.1"/>
</dbReference>
<dbReference type="PRINTS" id="PR00767">
    <property type="entry name" value="DBMONOXGNASE"/>
</dbReference>
<dbReference type="InterPro" id="IPR036939">
    <property type="entry name" value="Cu2_ascorb_mOase_N_sf"/>
</dbReference>
<dbReference type="CDD" id="cd09631">
    <property type="entry name" value="DOMON_DOH"/>
    <property type="match status" value="1"/>
</dbReference>
<evidence type="ECO:0000313" key="20">
    <source>
        <dbReference type="Ensembl" id="ENSDNVP00000013097.1"/>
    </source>
</evidence>
<comment type="cofactor">
    <cofactor evidence="1">
        <name>Cu(2+)</name>
        <dbReference type="ChEBI" id="CHEBI:29036"/>
    </cofactor>
</comment>
<evidence type="ECO:0000256" key="13">
    <source>
        <dbReference type="ARBA" id="ARBA00023054"/>
    </source>
</evidence>
<dbReference type="GO" id="GO:0004500">
    <property type="term" value="F:dopamine beta-monooxygenase activity"/>
    <property type="evidence" value="ECO:0007669"/>
    <property type="project" value="InterPro"/>
</dbReference>
<dbReference type="GO" id="GO:0016192">
    <property type="term" value="P:vesicle-mediated transport"/>
    <property type="evidence" value="ECO:0007669"/>
    <property type="project" value="InterPro"/>
</dbReference>
<dbReference type="InterPro" id="IPR028460">
    <property type="entry name" value="Tbh/DBH"/>
</dbReference>
<accession>A0A8C4JXW5</accession>
<dbReference type="Gene3D" id="1.20.5.110">
    <property type="match status" value="1"/>
</dbReference>
<evidence type="ECO:0000313" key="21">
    <source>
        <dbReference type="Proteomes" id="UP000694423"/>
    </source>
</evidence>
<dbReference type="InterPro" id="IPR006012">
    <property type="entry name" value="Syntaxin/epimorphin_CS"/>
</dbReference>
<dbReference type="Pfam" id="PF01082">
    <property type="entry name" value="Cu2_monooxygen"/>
    <property type="match status" value="1"/>
</dbReference>
<keyword evidence="7" id="KW-0732">Signal</keyword>
<dbReference type="InterPro" id="IPR045266">
    <property type="entry name" value="DOH_DOMON"/>
</dbReference>
<dbReference type="InterPro" id="IPR000945">
    <property type="entry name" value="DBH-like"/>
</dbReference>
<dbReference type="InterPro" id="IPR006011">
    <property type="entry name" value="Syntaxin_N"/>
</dbReference>
<dbReference type="Pfam" id="PF03712">
    <property type="entry name" value="Cu2_monoox_C"/>
    <property type="match status" value="1"/>
</dbReference>
<evidence type="ECO:0000259" key="19">
    <source>
        <dbReference type="PROSITE" id="PS50192"/>
    </source>
</evidence>
<dbReference type="SUPFAM" id="SSF49742">
    <property type="entry name" value="PHM/PNGase F"/>
    <property type="match status" value="2"/>
</dbReference>
<keyword evidence="15" id="KW-1015">Disulfide bond</keyword>
<evidence type="ECO:0000256" key="9">
    <source>
        <dbReference type="ARBA" id="ARBA00022989"/>
    </source>
</evidence>
<dbReference type="InterPro" id="IPR008977">
    <property type="entry name" value="PHM/PNGase_F_dom_sf"/>
</dbReference>
<keyword evidence="6" id="KW-0479">Metal-binding</keyword>
<comment type="subcellular location">
    <subcellularLocation>
        <location evidence="2">Endoplasmic reticulum membrane</location>
        <topology evidence="2">Single-pass type I membrane protein</topology>
    </subcellularLocation>
</comment>
<reference evidence="20" key="1">
    <citation type="submission" date="2025-08" db="UniProtKB">
        <authorList>
            <consortium name="Ensembl"/>
        </authorList>
    </citation>
    <scope>IDENTIFICATION</scope>
</reference>
<dbReference type="Gene3D" id="2.60.120.310">
    <property type="entry name" value="Copper type II, ascorbate-dependent monooxygenase, N-terminal domain"/>
    <property type="match status" value="1"/>
</dbReference>
<proteinExistence type="inferred from homology"/>